<protein>
    <recommendedName>
        <fullName evidence="3">F-box domain-containing protein</fullName>
    </recommendedName>
</protein>
<gene>
    <name evidence="1" type="ORF">CVT26_014907</name>
</gene>
<dbReference type="EMBL" id="NHYE01001431">
    <property type="protein sequence ID" value="PPQ95216.1"/>
    <property type="molecule type" value="Genomic_DNA"/>
</dbReference>
<dbReference type="InterPro" id="IPR036047">
    <property type="entry name" value="F-box-like_dom_sf"/>
</dbReference>
<organism evidence="1 2">
    <name type="scientific">Gymnopilus dilepis</name>
    <dbReference type="NCBI Taxonomy" id="231916"/>
    <lineage>
        <taxon>Eukaryota</taxon>
        <taxon>Fungi</taxon>
        <taxon>Dikarya</taxon>
        <taxon>Basidiomycota</taxon>
        <taxon>Agaricomycotina</taxon>
        <taxon>Agaricomycetes</taxon>
        <taxon>Agaricomycetidae</taxon>
        <taxon>Agaricales</taxon>
        <taxon>Agaricineae</taxon>
        <taxon>Hymenogastraceae</taxon>
        <taxon>Gymnopilus</taxon>
    </lineage>
</organism>
<keyword evidence="2" id="KW-1185">Reference proteome</keyword>
<evidence type="ECO:0000313" key="2">
    <source>
        <dbReference type="Proteomes" id="UP000284706"/>
    </source>
</evidence>
<dbReference type="SUPFAM" id="SSF81383">
    <property type="entry name" value="F-box domain"/>
    <property type="match status" value="1"/>
</dbReference>
<dbReference type="Gene3D" id="3.80.10.10">
    <property type="entry name" value="Ribonuclease Inhibitor"/>
    <property type="match status" value="1"/>
</dbReference>
<dbReference type="SUPFAM" id="SSF52047">
    <property type="entry name" value="RNI-like"/>
    <property type="match status" value="1"/>
</dbReference>
<dbReference type="InParanoid" id="A0A409XWU7"/>
<evidence type="ECO:0008006" key="3">
    <source>
        <dbReference type="Google" id="ProtNLM"/>
    </source>
</evidence>
<evidence type="ECO:0000313" key="1">
    <source>
        <dbReference type="EMBL" id="PPQ95216.1"/>
    </source>
</evidence>
<accession>A0A409XWU7</accession>
<reference evidence="1 2" key="1">
    <citation type="journal article" date="2018" name="Evol. Lett.">
        <title>Horizontal gene cluster transfer increased hallucinogenic mushroom diversity.</title>
        <authorList>
            <person name="Reynolds H.T."/>
            <person name="Vijayakumar V."/>
            <person name="Gluck-Thaler E."/>
            <person name="Korotkin H.B."/>
            <person name="Matheny P.B."/>
            <person name="Slot J.C."/>
        </authorList>
    </citation>
    <scope>NUCLEOTIDE SEQUENCE [LARGE SCALE GENOMIC DNA]</scope>
    <source>
        <strain evidence="1 2">SRW20</strain>
    </source>
</reference>
<dbReference type="InterPro" id="IPR032675">
    <property type="entry name" value="LRR_dom_sf"/>
</dbReference>
<sequence length="498" mass="57476">MQDIPYDVWLHIASFLGPEEVENLLTLNTMFLSIALDTRYWMAFIGPLYRRATQRSLNRLTFWNFRDPKIAPRVRLLTFRPGHLCMTLQAKEEKRAEGNSVSRILKRSRILSYHFRNALGFSRLSMTPDIVKKNLLKIMSSLTSLKSLRIEIRKEEHAYFNHSSEDFLAAGWTTFKDTLTSLFLRVPLEDLTKVLPPANDTLTSLKMLSFQIPSVPLGTDGMAIVKETLVPFINKHYRTLRALELDVEEQNSMSPLLRDVIHLPLLSSFKLKLWFLRQEQPDIAGLKHFFETHRHLTALDISVTSSYVYYADPFPFFSRDCFRVSLPKLQHLVLDLDRFRVDYREGFVPFIRRFDTLHSLAIVGHMWSFESLRGLIAPSGGFLNLRSLKIAVYLFTPLVLTTLEECLPTLESLCIGFNVIGPEGLSDTLMEGKPQFVNELDQKAFSSWHLRTLDFDRPLHSSPTVRQKYKAALVRALPNVRWFCGLSREEYVATSALI</sequence>
<comment type="caution">
    <text evidence="1">The sequence shown here is derived from an EMBL/GenBank/DDBJ whole genome shotgun (WGS) entry which is preliminary data.</text>
</comment>
<proteinExistence type="predicted"/>
<dbReference type="AlphaFoldDB" id="A0A409XWU7"/>
<name>A0A409XWU7_9AGAR</name>
<dbReference type="Proteomes" id="UP000284706">
    <property type="component" value="Unassembled WGS sequence"/>
</dbReference>
<dbReference type="OrthoDB" id="3039255at2759"/>